<evidence type="ECO:0000256" key="5">
    <source>
        <dbReference type="ARBA" id="ARBA00022737"/>
    </source>
</evidence>
<dbReference type="OrthoDB" id="2019556at2759"/>
<comment type="similarity">
    <text evidence="2 10">Belongs to the mitochondrial carrier (TC 2.A.29) family.</text>
</comment>
<accession>A0A1D2V8J5</accession>
<dbReference type="GO" id="GO:0015228">
    <property type="term" value="F:coenzyme A transmembrane transporter activity"/>
    <property type="evidence" value="ECO:0007669"/>
    <property type="project" value="TreeGrafter"/>
</dbReference>
<dbReference type="InterPro" id="IPR018108">
    <property type="entry name" value="MCP_transmembrane"/>
</dbReference>
<comment type="subcellular location">
    <subcellularLocation>
        <location evidence="1">Peroxisome membrane</location>
        <topology evidence="1">Multi-pass membrane protein</topology>
    </subcellularLocation>
</comment>
<dbReference type="RefSeq" id="XP_020044279.1">
    <property type="nucleotide sequence ID" value="XM_020194199.1"/>
</dbReference>
<keyword evidence="5" id="KW-0677">Repeat</keyword>
<feature type="transmembrane region" description="Helical" evidence="11">
    <location>
        <begin position="178"/>
        <end position="199"/>
    </location>
</feature>
<dbReference type="Proteomes" id="UP000095038">
    <property type="component" value="Unassembled WGS sequence"/>
</dbReference>
<organism evidence="12 13">
    <name type="scientific">Ascoidea rubescens DSM 1968</name>
    <dbReference type="NCBI Taxonomy" id="1344418"/>
    <lineage>
        <taxon>Eukaryota</taxon>
        <taxon>Fungi</taxon>
        <taxon>Dikarya</taxon>
        <taxon>Ascomycota</taxon>
        <taxon>Saccharomycotina</taxon>
        <taxon>Saccharomycetes</taxon>
        <taxon>Ascoideaceae</taxon>
        <taxon>Ascoidea</taxon>
    </lineage>
</organism>
<keyword evidence="8" id="KW-0576">Peroxisome</keyword>
<evidence type="ECO:0000256" key="10">
    <source>
        <dbReference type="RuleBase" id="RU000488"/>
    </source>
</evidence>
<keyword evidence="7 9" id="KW-0472">Membrane</keyword>
<dbReference type="SUPFAM" id="SSF103506">
    <property type="entry name" value="Mitochondrial carrier"/>
    <property type="match status" value="1"/>
</dbReference>
<dbReference type="GO" id="GO:0015217">
    <property type="term" value="F:ADP transmembrane transporter activity"/>
    <property type="evidence" value="ECO:0007669"/>
    <property type="project" value="TreeGrafter"/>
</dbReference>
<dbReference type="GO" id="GO:0005778">
    <property type="term" value="C:peroxisomal membrane"/>
    <property type="evidence" value="ECO:0007669"/>
    <property type="project" value="UniProtKB-SubCell"/>
</dbReference>
<evidence type="ECO:0000256" key="6">
    <source>
        <dbReference type="ARBA" id="ARBA00022989"/>
    </source>
</evidence>
<proteinExistence type="inferred from homology"/>
<dbReference type="Gene3D" id="1.50.40.10">
    <property type="entry name" value="Mitochondrial carrier domain"/>
    <property type="match status" value="1"/>
</dbReference>
<evidence type="ECO:0000256" key="11">
    <source>
        <dbReference type="SAM" id="Phobius"/>
    </source>
</evidence>
<gene>
    <name evidence="12" type="ORF">ASCRUDRAFT_78274</name>
</gene>
<evidence type="ECO:0000256" key="7">
    <source>
        <dbReference type="ARBA" id="ARBA00023136"/>
    </source>
</evidence>
<dbReference type="GeneID" id="30967835"/>
<dbReference type="InParanoid" id="A0A1D2V8J5"/>
<feature type="transmembrane region" description="Helical" evidence="11">
    <location>
        <begin position="129"/>
        <end position="150"/>
    </location>
</feature>
<evidence type="ECO:0000256" key="4">
    <source>
        <dbReference type="ARBA" id="ARBA00022692"/>
    </source>
</evidence>
<dbReference type="InterPro" id="IPR023395">
    <property type="entry name" value="MCP_dom_sf"/>
</dbReference>
<dbReference type="STRING" id="1344418.A0A1D2V8J5"/>
<evidence type="ECO:0000256" key="3">
    <source>
        <dbReference type="ARBA" id="ARBA00022448"/>
    </source>
</evidence>
<dbReference type="PANTHER" id="PTHR45939">
    <property type="entry name" value="PEROXISOMAL MEMBRANE PROTEIN PMP34-RELATED"/>
    <property type="match status" value="1"/>
</dbReference>
<dbReference type="Pfam" id="PF00153">
    <property type="entry name" value="Mito_carr"/>
    <property type="match status" value="2"/>
</dbReference>
<dbReference type="GO" id="GO:0005347">
    <property type="term" value="F:ATP transmembrane transporter activity"/>
    <property type="evidence" value="ECO:0007669"/>
    <property type="project" value="TreeGrafter"/>
</dbReference>
<dbReference type="PANTHER" id="PTHR45939:SF5">
    <property type="entry name" value="PEROXISOMAL MEMBRANE PROTEIN PMP34"/>
    <property type="match status" value="1"/>
</dbReference>
<feature type="repeat" description="Solcar" evidence="9">
    <location>
        <begin position="123"/>
        <end position="205"/>
    </location>
</feature>
<dbReference type="GO" id="GO:0080122">
    <property type="term" value="F:AMP transmembrane transporter activity"/>
    <property type="evidence" value="ECO:0007669"/>
    <property type="project" value="TreeGrafter"/>
</dbReference>
<dbReference type="GO" id="GO:0015230">
    <property type="term" value="F:FAD transmembrane transporter activity"/>
    <property type="evidence" value="ECO:0007669"/>
    <property type="project" value="TreeGrafter"/>
</dbReference>
<evidence type="ECO:0000313" key="13">
    <source>
        <dbReference type="Proteomes" id="UP000095038"/>
    </source>
</evidence>
<keyword evidence="3 10" id="KW-0813">Transport</keyword>
<feature type="non-terminal residue" evidence="12">
    <location>
        <position position="207"/>
    </location>
</feature>
<protein>
    <submittedName>
        <fullName evidence="12">Mitochondrial carrier</fullName>
    </submittedName>
</protein>
<evidence type="ECO:0000256" key="9">
    <source>
        <dbReference type="PROSITE-ProRule" id="PRU00282"/>
    </source>
</evidence>
<keyword evidence="4 9" id="KW-0812">Transmembrane</keyword>
<dbReference type="InterPro" id="IPR052217">
    <property type="entry name" value="Mito/Peroxisomal_Carrier"/>
</dbReference>
<feature type="repeat" description="Solcar" evidence="9">
    <location>
        <begin position="1"/>
        <end position="89"/>
    </location>
</feature>
<evidence type="ECO:0000256" key="8">
    <source>
        <dbReference type="ARBA" id="ARBA00023140"/>
    </source>
</evidence>
<sequence>MSELVHALSGASGATVSLLLTYPLTTIATKSQVKSDLSSPTQKRIVKIIRSIIIRDGYKGFFNGLESAIYGVALTNFIYYLFYEYISRFLLNNREVFKSPFKLTKLLKLSFKNKNVLSTMVGLTTVESILSGLISGCINVVLTNPIWVVNTRMTVSKSNKSFLHHLVSIIKKERISNLFNGLMPSLILVLNPIIQYTIYEQFKNFLI</sequence>
<evidence type="ECO:0000313" key="12">
    <source>
        <dbReference type="EMBL" id="ODV57972.1"/>
    </source>
</evidence>
<dbReference type="GO" id="GO:0044610">
    <property type="term" value="F:FMN transmembrane transporter activity"/>
    <property type="evidence" value="ECO:0007669"/>
    <property type="project" value="TreeGrafter"/>
</dbReference>
<dbReference type="EMBL" id="KV454497">
    <property type="protein sequence ID" value="ODV57972.1"/>
    <property type="molecule type" value="Genomic_DNA"/>
</dbReference>
<evidence type="ECO:0000256" key="2">
    <source>
        <dbReference type="ARBA" id="ARBA00006375"/>
    </source>
</evidence>
<dbReference type="AlphaFoldDB" id="A0A1D2V8J5"/>
<evidence type="ECO:0000256" key="1">
    <source>
        <dbReference type="ARBA" id="ARBA00004585"/>
    </source>
</evidence>
<dbReference type="GO" id="GO:0051724">
    <property type="term" value="F:NAD transmembrane transporter activity"/>
    <property type="evidence" value="ECO:0007669"/>
    <property type="project" value="TreeGrafter"/>
</dbReference>
<name>A0A1D2V8J5_9ASCO</name>
<keyword evidence="6 11" id="KW-1133">Transmembrane helix</keyword>
<feature type="transmembrane region" description="Helical" evidence="11">
    <location>
        <begin position="60"/>
        <end position="82"/>
    </location>
</feature>
<reference evidence="13" key="1">
    <citation type="submission" date="2016-05" db="EMBL/GenBank/DDBJ databases">
        <title>Comparative genomics of biotechnologically important yeasts.</title>
        <authorList>
            <consortium name="DOE Joint Genome Institute"/>
            <person name="Riley R."/>
            <person name="Haridas S."/>
            <person name="Wolfe K.H."/>
            <person name="Lopes M.R."/>
            <person name="Hittinger C.T."/>
            <person name="Goker M."/>
            <person name="Salamov A."/>
            <person name="Wisecaver J."/>
            <person name="Long T.M."/>
            <person name="Aerts A.L."/>
            <person name="Barry K."/>
            <person name="Choi C."/>
            <person name="Clum A."/>
            <person name="Coughlan A.Y."/>
            <person name="Deshpande S."/>
            <person name="Douglass A.P."/>
            <person name="Hanson S.J."/>
            <person name="Klenk H.-P."/>
            <person name="Labutti K."/>
            <person name="Lapidus A."/>
            <person name="Lindquist E."/>
            <person name="Lipzen A."/>
            <person name="Meier-Kolthoff J.P."/>
            <person name="Ohm R.A."/>
            <person name="Otillar R.P."/>
            <person name="Pangilinan J."/>
            <person name="Peng Y."/>
            <person name="Rokas A."/>
            <person name="Rosa C.A."/>
            <person name="Scheuner C."/>
            <person name="Sibirny A.A."/>
            <person name="Slot J.C."/>
            <person name="Stielow J.B."/>
            <person name="Sun H."/>
            <person name="Kurtzman C.P."/>
            <person name="Blackwell M."/>
            <person name="Grigoriev I.V."/>
            <person name="Jeffries T.W."/>
        </authorList>
    </citation>
    <scope>NUCLEOTIDE SEQUENCE [LARGE SCALE GENOMIC DNA]</scope>
    <source>
        <strain evidence="13">DSM 1968</strain>
    </source>
</reference>
<keyword evidence="13" id="KW-1185">Reference proteome</keyword>
<dbReference type="PROSITE" id="PS50920">
    <property type="entry name" value="SOLCAR"/>
    <property type="match status" value="2"/>
</dbReference>